<evidence type="ECO:0000256" key="1">
    <source>
        <dbReference type="SAM" id="Phobius"/>
    </source>
</evidence>
<dbReference type="RefSeq" id="WP_054360441.1">
    <property type="nucleotide sequence ID" value="NZ_LJYW01000001.1"/>
</dbReference>
<accession>A0A0N8GFG7</accession>
<reference evidence="2 3" key="2">
    <citation type="submission" date="2015-10" db="EMBL/GenBank/DDBJ databases">
        <title>Draft Genome Sequence of Prosthecomicrobium hirschii ATCC 27832.</title>
        <authorList>
            <person name="Daniel J."/>
            <person name="Givan S.A."/>
            <person name="Brun Y.V."/>
            <person name="Brown P.J."/>
        </authorList>
    </citation>
    <scope>NUCLEOTIDE SEQUENCE [LARGE SCALE GENOMIC DNA]</scope>
    <source>
        <strain evidence="2 3">16</strain>
    </source>
</reference>
<evidence type="ECO:0000313" key="2">
    <source>
        <dbReference type="EMBL" id="KPL54273.1"/>
    </source>
</evidence>
<reference evidence="2 3" key="1">
    <citation type="submission" date="2015-09" db="EMBL/GenBank/DDBJ databases">
        <authorList>
            <consortium name="Swine Surveillance"/>
        </authorList>
    </citation>
    <scope>NUCLEOTIDE SEQUENCE [LARGE SCALE GENOMIC DNA]</scope>
    <source>
        <strain evidence="2 3">16</strain>
    </source>
</reference>
<keyword evidence="1" id="KW-0812">Transmembrane</keyword>
<dbReference type="AlphaFoldDB" id="A0A0N8GFG7"/>
<feature type="transmembrane region" description="Helical" evidence="1">
    <location>
        <begin position="226"/>
        <end position="248"/>
    </location>
</feature>
<feature type="transmembrane region" description="Helical" evidence="1">
    <location>
        <begin position="168"/>
        <end position="189"/>
    </location>
</feature>
<gene>
    <name evidence="2" type="ORF">ABB55_20345</name>
</gene>
<comment type="caution">
    <text evidence="2">The sequence shown here is derived from an EMBL/GenBank/DDBJ whole genome shotgun (WGS) entry which is preliminary data.</text>
</comment>
<feature type="transmembrane region" description="Helical" evidence="1">
    <location>
        <begin position="138"/>
        <end position="162"/>
    </location>
</feature>
<proteinExistence type="predicted"/>
<keyword evidence="1" id="KW-0472">Membrane</keyword>
<feature type="transmembrane region" description="Helical" evidence="1">
    <location>
        <begin position="51"/>
        <end position="72"/>
    </location>
</feature>
<evidence type="ECO:0000313" key="3">
    <source>
        <dbReference type="Proteomes" id="UP000048984"/>
    </source>
</evidence>
<name>A0A0N8GFG7_9HYPH</name>
<feature type="transmembrane region" description="Helical" evidence="1">
    <location>
        <begin position="84"/>
        <end position="101"/>
    </location>
</feature>
<dbReference type="Proteomes" id="UP000048984">
    <property type="component" value="Unassembled WGS sequence"/>
</dbReference>
<feature type="transmembrane region" description="Helical" evidence="1">
    <location>
        <begin position="107"/>
        <end position="126"/>
    </location>
</feature>
<sequence>MLKLVLVPATLLVVSWVGIRFGPRASGWLAGLPVMAGPILFLLALERGPAFGAASATASLPALAGTVAFNTVYSRLALAGRGPATALTGAVVVWVAIAFLVSGLPHFVPLGLAIALGALFLGPHAIPKPDVPLSVPPLTAGALAFRMIAGAALTVAVTGIAAPLGPAWSGPMTLFPVVSAILGVSSHLWQGGAVAAVLLRALIIGMVSLAAFLAAAALLLEPLGLAWGFLAAIAAALAAQAATWYAGAGRPAARSDGRSVS</sequence>
<protein>
    <submittedName>
        <fullName evidence="2">Uncharacterized protein</fullName>
    </submittedName>
</protein>
<dbReference type="EMBL" id="LJYW01000001">
    <property type="protein sequence ID" value="KPL54273.1"/>
    <property type="molecule type" value="Genomic_DNA"/>
</dbReference>
<organism evidence="2 3">
    <name type="scientific">Prosthecodimorpha hirschii</name>
    <dbReference type="NCBI Taxonomy" id="665126"/>
    <lineage>
        <taxon>Bacteria</taxon>
        <taxon>Pseudomonadati</taxon>
        <taxon>Pseudomonadota</taxon>
        <taxon>Alphaproteobacteria</taxon>
        <taxon>Hyphomicrobiales</taxon>
        <taxon>Ancalomicrobiaceae</taxon>
        <taxon>Prosthecodimorpha</taxon>
    </lineage>
</organism>
<keyword evidence="1" id="KW-1133">Transmembrane helix</keyword>
<feature type="transmembrane region" description="Helical" evidence="1">
    <location>
        <begin position="201"/>
        <end position="220"/>
    </location>
</feature>
<keyword evidence="3" id="KW-1185">Reference proteome</keyword>